<dbReference type="PRINTS" id="PR00899">
    <property type="entry name" value="GPCRSTE3"/>
</dbReference>
<organism evidence="11 12">
    <name type="scientific">Mycena pura</name>
    <dbReference type="NCBI Taxonomy" id="153505"/>
    <lineage>
        <taxon>Eukaryota</taxon>
        <taxon>Fungi</taxon>
        <taxon>Dikarya</taxon>
        <taxon>Basidiomycota</taxon>
        <taxon>Agaricomycotina</taxon>
        <taxon>Agaricomycetes</taxon>
        <taxon>Agaricomycetidae</taxon>
        <taxon>Agaricales</taxon>
        <taxon>Marasmiineae</taxon>
        <taxon>Mycenaceae</taxon>
        <taxon>Mycena</taxon>
    </lineage>
</organism>
<dbReference type="Proteomes" id="UP001219525">
    <property type="component" value="Unassembled WGS sequence"/>
</dbReference>
<feature type="non-terminal residue" evidence="11">
    <location>
        <position position="131"/>
    </location>
</feature>
<name>A0AAD6UT48_9AGAR</name>
<feature type="transmembrane region" description="Helical" evidence="10">
    <location>
        <begin position="6"/>
        <end position="24"/>
    </location>
</feature>
<dbReference type="AlphaFoldDB" id="A0AAD6UT48"/>
<feature type="transmembrane region" description="Helical" evidence="10">
    <location>
        <begin position="36"/>
        <end position="56"/>
    </location>
</feature>
<dbReference type="Pfam" id="PF02076">
    <property type="entry name" value="STE3"/>
    <property type="match status" value="1"/>
</dbReference>
<evidence type="ECO:0000256" key="5">
    <source>
        <dbReference type="ARBA" id="ARBA00022989"/>
    </source>
</evidence>
<evidence type="ECO:0000256" key="1">
    <source>
        <dbReference type="ARBA" id="ARBA00004141"/>
    </source>
</evidence>
<dbReference type="PANTHER" id="PTHR28097:SF1">
    <property type="entry name" value="PHEROMONE A FACTOR RECEPTOR"/>
    <property type="match status" value="1"/>
</dbReference>
<dbReference type="PANTHER" id="PTHR28097">
    <property type="entry name" value="PHEROMONE A FACTOR RECEPTOR"/>
    <property type="match status" value="1"/>
</dbReference>
<gene>
    <name evidence="11" type="ORF">GGX14DRAFT_330526</name>
</gene>
<keyword evidence="7 10" id="KW-0472">Membrane</keyword>
<evidence type="ECO:0000313" key="11">
    <source>
        <dbReference type="EMBL" id="KAJ7189819.1"/>
    </source>
</evidence>
<evidence type="ECO:0000256" key="9">
    <source>
        <dbReference type="ARBA" id="ARBA00023224"/>
    </source>
</evidence>
<keyword evidence="8 11" id="KW-0675">Receptor</keyword>
<dbReference type="GO" id="GO:0005886">
    <property type="term" value="C:plasma membrane"/>
    <property type="evidence" value="ECO:0007669"/>
    <property type="project" value="TreeGrafter"/>
</dbReference>
<feature type="transmembrane region" description="Helical" evidence="10">
    <location>
        <begin position="109"/>
        <end position="128"/>
    </location>
</feature>
<dbReference type="GO" id="GO:0004932">
    <property type="term" value="F:mating-type factor pheromone receptor activity"/>
    <property type="evidence" value="ECO:0007669"/>
    <property type="project" value="InterPro"/>
</dbReference>
<dbReference type="EMBL" id="JARJCW010000165">
    <property type="protein sequence ID" value="KAJ7189819.1"/>
    <property type="molecule type" value="Genomic_DNA"/>
</dbReference>
<keyword evidence="5 10" id="KW-1133">Transmembrane helix</keyword>
<keyword evidence="3" id="KW-0589">Pheromone response</keyword>
<proteinExistence type="inferred from homology"/>
<protein>
    <submittedName>
        <fullName evidence="11">STE3-like pheromone receptor</fullName>
    </submittedName>
</protein>
<evidence type="ECO:0000256" key="8">
    <source>
        <dbReference type="ARBA" id="ARBA00023170"/>
    </source>
</evidence>
<evidence type="ECO:0000256" key="7">
    <source>
        <dbReference type="ARBA" id="ARBA00023136"/>
    </source>
</evidence>
<accession>A0AAD6UT48</accession>
<feature type="transmembrane region" description="Helical" evidence="10">
    <location>
        <begin position="68"/>
        <end position="88"/>
    </location>
</feature>
<evidence type="ECO:0000313" key="12">
    <source>
        <dbReference type="Proteomes" id="UP001219525"/>
    </source>
</evidence>
<evidence type="ECO:0000256" key="6">
    <source>
        <dbReference type="ARBA" id="ARBA00023040"/>
    </source>
</evidence>
<comment type="caution">
    <text evidence="11">The sequence shown here is derived from an EMBL/GenBank/DDBJ whole genome shotgun (WGS) entry which is preliminary data.</text>
</comment>
<comment type="subcellular location">
    <subcellularLocation>
        <location evidence="1">Membrane</location>
        <topology evidence="1">Multi-pass membrane protein</topology>
    </subcellularLocation>
</comment>
<evidence type="ECO:0000256" key="10">
    <source>
        <dbReference type="SAM" id="Phobius"/>
    </source>
</evidence>
<comment type="similarity">
    <text evidence="2">Belongs to the G-protein coupled receptor 4 family.</text>
</comment>
<evidence type="ECO:0000256" key="2">
    <source>
        <dbReference type="ARBA" id="ARBA00011085"/>
    </source>
</evidence>
<keyword evidence="12" id="KW-1185">Reference proteome</keyword>
<evidence type="ECO:0000256" key="3">
    <source>
        <dbReference type="ARBA" id="ARBA00022507"/>
    </source>
</evidence>
<reference evidence="11" key="1">
    <citation type="submission" date="2023-03" db="EMBL/GenBank/DDBJ databases">
        <title>Massive genome expansion in bonnet fungi (Mycena s.s.) driven by repeated elements and novel gene families across ecological guilds.</title>
        <authorList>
            <consortium name="Lawrence Berkeley National Laboratory"/>
            <person name="Harder C.B."/>
            <person name="Miyauchi S."/>
            <person name="Viragh M."/>
            <person name="Kuo A."/>
            <person name="Thoen E."/>
            <person name="Andreopoulos B."/>
            <person name="Lu D."/>
            <person name="Skrede I."/>
            <person name="Drula E."/>
            <person name="Henrissat B."/>
            <person name="Morin E."/>
            <person name="Kohler A."/>
            <person name="Barry K."/>
            <person name="LaButti K."/>
            <person name="Morin E."/>
            <person name="Salamov A."/>
            <person name="Lipzen A."/>
            <person name="Mereny Z."/>
            <person name="Hegedus B."/>
            <person name="Baldrian P."/>
            <person name="Stursova M."/>
            <person name="Weitz H."/>
            <person name="Taylor A."/>
            <person name="Grigoriev I.V."/>
            <person name="Nagy L.G."/>
            <person name="Martin F."/>
            <person name="Kauserud H."/>
        </authorList>
    </citation>
    <scope>NUCLEOTIDE SEQUENCE</scope>
    <source>
        <strain evidence="11">9144</strain>
    </source>
</reference>
<keyword evidence="4 10" id="KW-0812">Transmembrane</keyword>
<keyword evidence="9" id="KW-0807">Transducer</keyword>
<dbReference type="InterPro" id="IPR001499">
    <property type="entry name" value="GPCR_STE3"/>
</dbReference>
<evidence type="ECO:0000256" key="4">
    <source>
        <dbReference type="ARBA" id="ARBA00022692"/>
    </source>
</evidence>
<keyword evidence="6" id="KW-0297">G-protein coupled receptor</keyword>
<dbReference type="GO" id="GO:0000750">
    <property type="term" value="P:pheromone-dependent signal transduction involved in conjugation with cellular fusion"/>
    <property type="evidence" value="ECO:0007669"/>
    <property type="project" value="TreeGrafter"/>
</dbReference>
<sequence>MPVVLAVLSFILTVFLAVFLVFLLRQPTVNIPSTALALWLLVANGVHAVNALVWAGNTLPRIPVWCDIVTKLIVGAIASLPGACLCAARALELLASRRKHYPNTYSRRIHALLDAGLCYVLPLLYMILRTF</sequence>